<dbReference type="RefSeq" id="WP_080521838.1">
    <property type="nucleotide sequence ID" value="NZ_LPUF01000001.1"/>
</dbReference>
<accession>A0A1V8M6Q4</accession>
<evidence type="ECO:0008006" key="3">
    <source>
        <dbReference type="Google" id="ProtNLM"/>
    </source>
</evidence>
<dbReference type="EMBL" id="LPUF01000001">
    <property type="protein sequence ID" value="OQK17225.1"/>
    <property type="molecule type" value="Genomic_DNA"/>
</dbReference>
<evidence type="ECO:0000313" key="2">
    <source>
        <dbReference type="Proteomes" id="UP000191980"/>
    </source>
</evidence>
<reference evidence="1 2" key="1">
    <citation type="submission" date="2015-12" db="EMBL/GenBank/DDBJ databases">
        <authorList>
            <person name="Shamseldin A."/>
            <person name="Moawad H."/>
            <person name="Abd El-Rahim W.M."/>
            <person name="Sadowsky M.J."/>
        </authorList>
    </citation>
    <scope>NUCLEOTIDE SEQUENCE [LARGE SCALE GENOMIC DNA]</scope>
    <source>
        <strain evidence="1 2">WF1</strain>
    </source>
</reference>
<dbReference type="OrthoDB" id="9811577at2"/>
<dbReference type="Pfam" id="PF11964">
    <property type="entry name" value="SpoIIAA-like"/>
    <property type="match status" value="1"/>
</dbReference>
<sequence length="124" mass="13567">MLTVNLNAVAGIAILQPDGELSIADFKAASKIIDPYIESAGKLKGIIIHVQSFPGWDSFAALISHFKFIKEHHKQVSHIALVTDSAIGSFAENIASHFVSADIKRFAFNKLDAAEKWIITGEYQ</sequence>
<name>A0A1V8M6Q4_9GAMM</name>
<gene>
    <name evidence="1" type="ORF">AU255_04855</name>
</gene>
<protein>
    <recommendedName>
        <fullName evidence="3">STAS/SEC14 domain-containing protein</fullName>
    </recommendedName>
</protein>
<dbReference type="Gene3D" id="3.40.50.10600">
    <property type="entry name" value="SpoIIaa-like domains"/>
    <property type="match status" value="1"/>
</dbReference>
<organism evidence="1 2">
    <name type="scientific">Methyloprofundus sedimenti</name>
    <dbReference type="NCBI Taxonomy" id="1420851"/>
    <lineage>
        <taxon>Bacteria</taxon>
        <taxon>Pseudomonadati</taxon>
        <taxon>Pseudomonadota</taxon>
        <taxon>Gammaproteobacteria</taxon>
        <taxon>Methylococcales</taxon>
        <taxon>Methylococcaceae</taxon>
        <taxon>Methyloprofundus</taxon>
    </lineage>
</organism>
<dbReference type="InterPro" id="IPR021866">
    <property type="entry name" value="SpoIIAA-like"/>
</dbReference>
<comment type="caution">
    <text evidence="1">The sequence shown here is derived from an EMBL/GenBank/DDBJ whole genome shotgun (WGS) entry which is preliminary data.</text>
</comment>
<dbReference type="AlphaFoldDB" id="A0A1V8M6Q4"/>
<evidence type="ECO:0000313" key="1">
    <source>
        <dbReference type="EMBL" id="OQK17225.1"/>
    </source>
</evidence>
<dbReference type="InterPro" id="IPR036513">
    <property type="entry name" value="STAS_dom_sf"/>
</dbReference>
<dbReference type="InterPro" id="IPR038396">
    <property type="entry name" value="SpoIIAA-like_sf"/>
</dbReference>
<proteinExistence type="predicted"/>
<dbReference type="Proteomes" id="UP000191980">
    <property type="component" value="Unassembled WGS sequence"/>
</dbReference>
<dbReference type="SUPFAM" id="SSF52091">
    <property type="entry name" value="SpoIIaa-like"/>
    <property type="match status" value="1"/>
</dbReference>
<keyword evidence="2" id="KW-1185">Reference proteome</keyword>